<reference evidence="2 3" key="1">
    <citation type="submission" date="2018-07" db="EMBL/GenBank/DDBJ databases">
        <title>Erythrobacter nanhaiensis sp. nov., a novel member of the genus Erythrobacter isolated from the South China Sea.</title>
        <authorList>
            <person name="Chen X."/>
            <person name="Liu J."/>
        </authorList>
    </citation>
    <scope>NUCLEOTIDE SEQUENCE [LARGE SCALE GENOMIC DNA]</scope>
    <source>
        <strain evidence="2 3">S-5</strain>
    </source>
</reference>
<dbReference type="OrthoDB" id="7391222at2"/>
<evidence type="ECO:0000313" key="2">
    <source>
        <dbReference type="EMBL" id="RDS76592.1"/>
    </source>
</evidence>
<evidence type="ECO:0000256" key="1">
    <source>
        <dbReference type="SAM" id="Phobius"/>
    </source>
</evidence>
<dbReference type="AlphaFoldDB" id="A0A395LI86"/>
<keyword evidence="1" id="KW-0472">Membrane</keyword>
<dbReference type="Proteomes" id="UP000254101">
    <property type="component" value="Unassembled WGS sequence"/>
</dbReference>
<name>A0A395LI86_9SPHN</name>
<keyword evidence="1" id="KW-0812">Transmembrane</keyword>
<dbReference type="EMBL" id="QRBB01000001">
    <property type="protein sequence ID" value="RDS76592.1"/>
    <property type="molecule type" value="Genomic_DNA"/>
</dbReference>
<evidence type="ECO:0000313" key="3">
    <source>
        <dbReference type="Proteomes" id="UP000254101"/>
    </source>
</evidence>
<sequence>MDPQLVQFGGSLAAILVLAGIAWALKLGHPPRIESEEHATALGCEADTAFVPERAAVCEGGAAAILVDAAGRVMVLRRHGVHFAARVLEPGAGAQVEDGALTVVPTDRTYGPVTLQLGEHAQTWAARVDGVSKAHDA</sequence>
<keyword evidence="3" id="KW-1185">Reference proteome</keyword>
<gene>
    <name evidence="2" type="ORF">DL238_02550</name>
</gene>
<feature type="transmembrane region" description="Helical" evidence="1">
    <location>
        <begin position="6"/>
        <end position="25"/>
    </location>
</feature>
<dbReference type="RefSeq" id="WP_115490820.1">
    <property type="nucleotide sequence ID" value="NZ_JACHWW010000001.1"/>
</dbReference>
<keyword evidence="1" id="KW-1133">Transmembrane helix</keyword>
<proteinExistence type="predicted"/>
<protein>
    <submittedName>
        <fullName evidence="2">Uncharacterized protein</fullName>
    </submittedName>
</protein>
<accession>A0A395LI86</accession>
<organism evidence="2 3">
    <name type="scientific">Alteriqipengyuania lutimaris</name>
    <dbReference type="NCBI Taxonomy" id="1538146"/>
    <lineage>
        <taxon>Bacteria</taxon>
        <taxon>Pseudomonadati</taxon>
        <taxon>Pseudomonadota</taxon>
        <taxon>Alphaproteobacteria</taxon>
        <taxon>Sphingomonadales</taxon>
        <taxon>Erythrobacteraceae</taxon>
        <taxon>Alteriqipengyuania</taxon>
    </lineage>
</organism>
<comment type="caution">
    <text evidence="2">The sequence shown here is derived from an EMBL/GenBank/DDBJ whole genome shotgun (WGS) entry which is preliminary data.</text>
</comment>